<proteinExistence type="predicted"/>
<sequence length="119" mass="13191">MCGILTVPYGNEIGSKKYPKTTAKHLIFIGKWVAASLSPSLRQNTLKALESSRAFFIGSRHSFRRASLSFSWINPPSRYLLRTSLHRSSAFSTSAQASVAGVTGERSISLRTGDRRTNW</sequence>
<evidence type="ECO:0000313" key="2">
    <source>
        <dbReference type="Proteomes" id="UP000002287"/>
    </source>
</evidence>
<protein>
    <submittedName>
        <fullName evidence="1">Uncharacterized protein</fullName>
    </submittedName>
</protein>
<dbReference type="AlphaFoldDB" id="A4JG65"/>
<reference evidence="2" key="1">
    <citation type="submission" date="2007-03" db="EMBL/GenBank/DDBJ databases">
        <title>Complete sequence of chromosome 1 of Burkholderia vietnamiensis G4.</title>
        <authorList>
            <consortium name="US DOE Joint Genome Institute"/>
            <person name="Copeland A."/>
            <person name="Lucas S."/>
            <person name="Lapidus A."/>
            <person name="Barry K."/>
            <person name="Detter J.C."/>
            <person name="Glavina del Rio T."/>
            <person name="Hammon N."/>
            <person name="Israni S."/>
            <person name="Dalin E."/>
            <person name="Tice H."/>
            <person name="Pitluck S."/>
            <person name="Chain P."/>
            <person name="Malfatti S."/>
            <person name="Shin M."/>
            <person name="Vergez L."/>
            <person name="Schmutz J."/>
            <person name="Larimer F."/>
            <person name="Land M."/>
            <person name="Hauser L."/>
            <person name="Kyrpides N."/>
            <person name="Tiedje J."/>
            <person name="Richardson P."/>
        </authorList>
    </citation>
    <scope>NUCLEOTIDE SEQUENCE [LARGE SCALE GENOMIC DNA]</scope>
    <source>
        <strain evidence="2">G4 / LMG 22486</strain>
    </source>
</reference>
<organism evidence="1 2">
    <name type="scientific">Burkholderia vietnamiensis (strain G4 / LMG 22486)</name>
    <name type="common">Burkholderia cepacia (strain R1808)</name>
    <dbReference type="NCBI Taxonomy" id="269482"/>
    <lineage>
        <taxon>Bacteria</taxon>
        <taxon>Pseudomonadati</taxon>
        <taxon>Pseudomonadota</taxon>
        <taxon>Betaproteobacteria</taxon>
        <taxon>Burkholderiales</taxon>
        <taxon>Burkholderiaceae</taxon>
        <taxon>Burkholderia</taxon>
        <taxon>Burkholderia cepacia complex</taxon>
    </lineage>
</organism>
<gene>
    <name evidence="1" type="ordered locus">Bcep1808_2269</name>
</gene>
<dbReference type="KEGG" id="bvi:Bcep1808_2269"/>
<name>A4JG65_BURVG</name>
<evidence type="ECO:0000313" key="1">
    <source>
        <dbReference type="EMBL" id="ABO55268.1"/>
    </source>
</evidence>
<accession>A4JG65</accession>
<dbReference type="HOGENOM" id="CLU_2057002_0_0_4"/>
<dbReference type="Proteomes" id="UP000002287">
    <property type="component" value="Chromosome 1"/>
</dbReference>
<dbReference type="EMBL" id="CP000614">
    <property type="protein sequence ID" value="ABO55268.1"/>
    <property type="molecule type" value="Genomic_DNA"/>
</dbReference>